<feature type="region of interest" description="Disordered" evidence="1">
    <location>
        <begin position="48"/>
        <end position="87"/>
    </location>
</feature>
<feature type="compositionally biased region" description="Polar residues" evidence="1">
    <location>
        <begin position="64"/>
        <end position="81"/>
    </location>
</feature>
<organism evidence="2 3">
    <name type="scientific">Petrotoga miotherma DSM 10691</name>
    <dbReference type="NCBI Taxonomy" id="1434326"/>
    <lineage>
        <taxon>Bacteria</taxon>
        <taxon>Thermotogati</taxon>
        <taxon>Thermotogota</taxon>
        <taxon>Thermotogae</taxon>
        <taxon>Petrotogales</taxon>
        <taxon>Petrotogaceae</taxon>
        <taxon>Petrotoga</taxon>
    </lineage>
</organism>
<dbReference type="Proteomes" id="UP000236199">
    <property type="component" value="Unassembled WGS sequence"/>
</dbReference>
<comment type="caution">
    <text evidence="2">The sequence shown here is derived from an EMBL/GenBank/DDBJ whole genome shotgun (WGS) entry which is preliminary data.</text>
</comment>
<feature type="compositionally biased region" description="Basic and acidic residues" evidence="1">
    <location>
        <begin position="53"/>
        <end position="63"/>
    </location>
</feature>
<evidence type="ECO:0000256" key="1">
    <source>
        <dbReference type="SAM" id="MobiDB-lite"/>
    </source>
</evidence>
<reference evidence="2 3" key="1">
    <citation type="submission" date="2013-12" db="EMBL/GenBank/DDBJ databases">
        <title>Comparative genomics of Petrotoga isolates.</title>
        <authorList>
            <person name="Nesbo C.L."/>
            <person name="Charchuk R."/>
            <person name="Chow K."/>
        </authorList>
    </citation>
    <scope>NUCLEOTIDE SEQUENCE [LARGE SCALE GENOMIC DNA]</scope>
    <source>
        <strain evidence="2 3">DSM 10691</strain>
    </source>
</reference>
<accession>A0A2K1P3K2</accession>
<evidence type="ECO:0000313" key="3">
    <source>
        <dbReference type="Proteomes" id="UP000236199"/>
    </source>
</evidence>
<dbReference type="RefSeq" id="WP_103079561.1">
    <property type="nucleotide sequence ID" value="NZ_AZRM01000065.1"/>
</dbReference>
<evidence type="ECO:0000313" key="2">
    <source>
        <dbReference type="EMBL" id="PNR97358.1"/>
    </source>
</evidence>
<protein>
    <submittedName>
        <fullName evidence="2">Uncharacterized protein</fullName>
    </submittedName>
</protein>
<keyword evidence="3" id="KW-1185">Reference proteome</keyword>
<gene>
    <name evidence="2" type="ORF">X928_10055</name>
</gene>
<dbReference type="EMBL" id="AZRM01000065">
    <property type="protein sequence ID" value="PNR97358.1"/>
    <property type="molecule type" value="Genomic_DNA"/>
</dbReference>
<sequence length="101" mass="11409">MASLHELQILVTKSIDVANNVQAISHSYDAAKNMLLVKQASEYSQNLQKRIKNKDQVEKKNVDNKSSTGISSQRSLSNENKGTVKRHVVDEYRGKLLDLRL</sequence>
<proteinExistence type="predicted"/>
<dbReference type="AlphaFoldDB" id="A0A2K1P3K2"/>
<dbReference type="OrthoDB" id="49063at2"/>
<name>A0A2K1P3K2_9BACT</name>